<sequence length="352" mass="40926">MFSNNRRILSCIRVAPCLFLRHASNEGIVKKKVQEVGHKVSKEIKSYALTKYVDYVKNYDKILEVRFPRAMKVYRVFSVGIKDLYQDTKTFVKVKSLIRNAKKSGGGIHSLGIKEVDIFYRMPREMLKVSPVLLISALPFANYIIFPLAYMLPKQLLSTHFWSLQQRHDFALQDHKKCVQHFRPIFRCMQARIPSVSDDTNLQVKLSKILSKLASGVHPTVEEILEVKILFQLEPFHLNCLYPRHKNQLLKVHGMHTLWSRRRRLSQRAEEILNKDKVLGREGVTSLSLEELRSACFTRGLNPSNMRTDDMVKYLEQWIAVSVHVDPRTYSLVLHCPILLAYNQPTNRVLIQ</sequence>
<evidence type="ECO:0000256" key="8">
    <source>
        <dbReference type="SAM" id="Phobius"/>
    </source>
</evidence>
<keyword evidence="4 8" id="KW-1133">Transmembrane helix</keyword>
<dbReference type="OrthoDB" id="73691at2759"/>
<organism evidence="10 11">
    <name type="scientific">Daphnia galeata</name>
    <dbReference type="NCBI Taxonomy" id="27404"/>
    <lineage>
        <taxon>Eukaryota</taxon>
        <taxon>Metazoa</taxon>
        <taxon>Ecdysozoa</taxon>
        <taxon>Arthropoda</taxon>
        <taxon>Crustacea</taxon>
        <taxon>Branchiopoda</taxon>
        <taxon>Diplostraca</taxon>
        <taxon>Cladocera</taxon>
        <taxon>Anomopoda</taxon>
        <taxon>Daphniidae</taxon>
        <taxon>Daphnia</taxon>
    </lineage>
</organism>
<dbReference type="PANTHER" id="PTHR14009">
    <property type="entry name" value="LEUCINE ZIPPER-EF-HAND CONTAINING TRANSMEMBRANE PROTEIN"/>
    <property type="match status" value="1"/>
</dbReference>
<evidence type="ECO:0000256" key="4">
    <source>
        <dbReference type="ARBA" id="ARBA00022989"/>
    </source>
</evidence>
<dbReference type="InterPro" id="IPR044202">
    <property type="entry name" value="LETM1/MDM38-like"/>
</dbReference>
<evidence type="ECO:0000256" key="6">
    <source>
        <dbReference type="ARBA" id="ARBA00023136"/>
    </source>
</evidence>
<accession>A0A8J2RNJ4</accession>
<dbReference type="Proteomes" id="UP000789390">
    <property type="component" value="Unassembled WGS sequence"/>
</dbReference>
<dbReference type="GO" id="GO:0030003">
    <property type="term" value="P:intracellular monoatomic cation homeostasis"/>
    <property type="evidence" value="ECO:0007669"/>
    <property type="project" value="TreeGrafter"/>
</dbReference>
<dbReference type="GO" id="GO:0043022">
    <property type="term" value="F:ribosome binding"/>
    <property type="evidence" value="ECO:0007669"/>
    <property type="project" value="InterPro"/>
</dbReference>
<dbReference type="InterPro" id="IPR033122">
    <property type="entry name" value="LETM1-like_RBD"/>
</dbReference>
<dbReference type="PROSITE" id="PS51758">
    <property type="entry name" value="LETM1_RBD"/>
    <property type="match status" value="1"/>
</dbReference>
<comment type="subcellular location">
    <subcellularLocation>
        <location evidence="1">Mitochondrion inner membrane</location>
        <topology evidence="1">Single-pass membrane protein</topology>
    </subcellularLocation>
</comment>
<dbReference type="Pfam" id="PF07766">
    <property type="entry name" value="LETM1_RBD"/>
    <property type="match status" value="1"/>
</dbReference>
<feature type="domain" description="Letm1 RBD" evidence="9">
    <location>
        <begin position="170"/>
        <end position="352"/>
    </location>
</feature>
<evidence type="ECO:0000259" key="9">
    <source>
        <dbReference type="PROSITE" id="PS51758"/>
    </source>
</evidence>
<gene>
    <name evidence="10" type="ORF">DGAL_LOCUS9669</name>
</gene>
<evidence type="ECO:0000256" key="1">
    <source>
        <dbReference type="ARBA" id="ARBA00004434"/>
    </source>
</evidence>
<dbReference type="PANTHER" id="PTHR14009:SF13">
    <property type="entry name" value="LETM1 DOMAIN-CONTAINING PROTEIN 1"/>
    <property type="match status" value="1"/>
</dbReference>
<reference evidence="10" key="1">
    <citation type="submission" date="2021-11" db="EMBL/GenBank/DDBJ databases">
        <authorList>
            <person name="Schell T."/>
        </authorList>
    </citation>
    <scope>NUCLEOTIDE SEQUENCE</scope>
    <source>
        <strain evidence="10">M5</strain>
    </source>
</reference>
<comment type="caution">
    <text evidence="10">The sequence shown here is derived from an EMBL/GenBank/DDBJ whole genome shotgun (WGS) entry which is preliminary data.</text>
</comment>
<proteinExistence type="predicted"/>
<keyword evidence="5 7" id="KW-0496">Mitochondrion</keyword>
<evidence type="ECO:0000313" key="11">
    <source>
        <dbReference type="Proteomes" id="UP000789390"/>
    </source>
</evidence>
<keyword evidence="2 8" id="KW-0812">Transmembrane</keyword>
<keyword evidence="11" id="KW-1185">Reference proteome</keyword>
<dbReference type="GO" id="GO:0005743">
    <property type="term" value="C:mitochondrial inner membrane"/>
    <property type="evidence" value="ECO:0007669"/>
    <property type="project" value="UniProtKB-SubCell"/>
</dbReference>
<protein>
    <recommendedName>
        <fullName evidence="9">Letm1 RBD domain-containing protein</fullName>
    </recommendedName>
</protein>
<name>A0A8J2RNJ4_9CRUS</name>
<keyword evidence="6 8" id="KW-0472">Membrane</keyword>
<evidence type="ECO:0000256" key="3">
    <source>
        <dbReference type="ARBA" id="ARBA00022792"/>
    </source>
</evidence>
<evidence type="ECO:0000256" key="2">
    <source>
        <dbReference type="ARBA" id="ARBA00022692"/>
    </source>
</evidence>
<dbReference type="AlphaFoldDB" id="A0A8J2RNJ4"/>
<dbReference type="EMBL" id="CAKKLH010000223">
    <property type="protein sequence ID" value="CAH0106514.1"/>
    <property type="molecule type" value="Genomic_DNA"/>
</dbReference>
<feature type="transmembrane region" description="Helical" evidence="8">
    <location>
        <begin position="131"/>
        <end position="152"/>
    </location>
</feature>
<evidence type="ECO:0000256" key="7">
    <source>
        <dbReference type="PROSITE-ProRule" id="PRU01094"/>
    </source>
</evidence>
<evidence type="ECO:0000256" key="5">
    <source>
        <dbReference type="ARBA" id="ARBA00023128"/>
    </source>
</evidence>
<keyword evidence="3" id="KW-0999">Mitochondrion inner membrane</keyword>
<evidence type="ECO:0000313" key="10">
    <source>
        <dbReference type="EMBL" id="CAH0106514.1"/>
    </source>
</evidence>